<dbReference type="EMBL" id="BKCJ010002949">
    <property type="protein sequence ID" value="GEU51980.1"/>
    <property type="molecule type" value="Genomic_DNA"/>
</dbReference>
<protein>
    <recommendedName>
        <fullName evidence="3">Myb-like domain-containing protein</fullName>
    </recommendedName>
</protein>
<accession>A0A6L2KTB6</accession>
<evidence type="ECO:0008006" key="3">
    <source>
        <dbReference type="Google" id="ProtNLM"/>
    </source>
</evidence>
<feature type="compositionally biased region" description="Basic and acidic residues" evidence="1">
    <location>
        <begin position="28"/>
        <end position="45"/>
    </location>
</feature>
<gene>
    <name evidence="2" type="ORF">Tci_023958</name>
</gene>
<proteinExistence type="predicted"/>
<evidence type="ECO:0000313" key="2">
    <source>
        <dbReference type="EMBL" id="GEU51980.1"/>
    </source>
</evidence>
<organism evidence="2">
    <name type="scientific">Tanacetum cinerariifolium</name>
    <name type="common">Dalmatian daisy</name>
    <name type="synonym">Chrysanthemum cinerariifolium</name>
    <dbReference type="NCBI Taxonomy" id="118510"/>
    <lineage>
        <taxon>Eukaryota</taxon>
        <taxon>Viridiplantae</taxon>
        <taxon>Streptophyta</taxon>
        <taxon>Embryophyta</taxon>
        <taxon>Tracheophyta</taxon>
        <taxon>Spermatophyta</taxon>
        <taxon>Magnoliopsida</taxon>
        <taxon>eudicotyledons</taxon>
        <taxon>Gunneridae</taxon>
        <taxon>Pentapetalae</taxon>
        <taxon>asterids</taxon>
        <taxon>campanulids</taxon>
        <taxon>Asterales</taxon>
        <taxon>Asteraceae</taxon>
        <taxon>Asteroideae</taxon>
        <taxon>Anthemideae</taxon>
        <taxon>Anthemidinae</taxon>
        <taxon>Tanacetum</taxon>
    </lineage>
</organism>
<dbReference type="AlphaFoldDB" id="A0A6L2KTB6"/>
<reference evidence="2" key="1">
    <citation type="journal article" date="2019" name="Sci. Rep.">
        <title>Draft genome of Tanacetum cinerariifolium, the natural source of mosquito coil.</title>
        <authorList>
            <person name="Yamashiro T."/>
            <person name="Shiraishi A."/>
            <person name="Satake H."/>
            <person name="Nakayama K."/>
        </authorList>
    </citation>
    <scope>NUCLEOTIDE SEQUENCE</scope>
</reference>
<comment type="caution">
    <text evidence="2">The sequence shown here is derived from an EMBL/GenBank/DDBJ whole genome shotgun (WGS) entry which is preliminary data.</text>
</comment>
<feature type="region of interest" description="Disordered" evidence="1">
    <location>
        <begin position="1"/>
        <end position="45"/>
    </location>
</feature>
<dbReference type="PANTHER" id="PTHR45224">
    <property type="entry name" value="OS01G0527900 PROTEIN-RELATED"/>
    <property type="match status" value="1"/>
</dbReference>
<sequence>MHQNTAHVESPVKFTAPPPKPSKRRQKRTVDVHNKDAPRRTPWTNKEEILLRKGWVHASENSAKGKARKTDGFWIEVLAYLPNKTKQPSRRTYDMMNEKWKTGRLNVAQFCGVYANILRKAQDCGSDHQDRR</sequence>
<name>A0A6L2KTB6_TANCI</name>
<evidence type="ECO:0000256" key="1">
    <source>
        <dbReference type="SAM" id="MobiDB-lite"/>
    </source>
</evidence>